<comment type="caution">
    <text evidence="2">The sequence shown here is derived from an EMBL/GenBank/DDBJ whole genome shotgun (WGS) entry which is preliminary data.</text>
</comment>
<evidence type="ECO:0000259" key="1">
    <source>
        <dbReference type="Pfam" id="PF03372"/>
    </source>
</evidence>
<protein>
    <submittedName>
        <fullName evidence="2">Endonuclease/exonuclease/phosphatase family protein</fullName>
    </submittedName>
</protein>
<dbReference type="EMBL" id="DVMW01000024">
    <property type="protein sequence ID" value="HIU35586.1"/>
    <property type="molecule type" value="Genomic_DNA"/>
</dbReference>
<reference evidence="2" key="2">
    <citation type="journal article" date="2021" name="PeerJ">
        <title>Extensive microbial diversity within the chicken gut microbiome revealed by metagenomics and culture.</title>
        <authorList>
            <person name="Gilroy R."/>
            <person name="Ravi A."/>
            <person name="Getino M."/>
            <person name="Pursley I."/>
            <person name="Horton D.L."/>
            <person name="Alikhan N.F."/>
            <person name="Baker D."/>
            <person name="Gharbi K."/>
            <person name="Hall N."/>
            <person name="Watson M."/>
            <person name="Adriaenssens E.M."/>
            <person name="Foster-Nyarko E."/>
            <person name="Jarju S."/>
            <person name="Secka A."/>
            <person name="Antonio M."/>
            <person name="Oren A."/>
            <person name="Chaudhuri R.R."/>
            <person name="La Ragione R."/>
            <person name="Hildebrand F."/>
            <person name="Pallen M.J."/>
        </authorList>
    </citation>
    <scope>NUCLEOTIDE SEQUENCE</scope>
    <source>
        <strain evidence="2">ChiGjej1B1-19959</strain>
    </source>
</reference>
<name>A0A9D1IF02_9FIRM</name>
<organism evidence="2 3">
    <name type="scientific">Candidatus Fimenecus excrementigallinarum</name>
    <dbReference type="NCBI Taxonomy" id="2840816"/>
    <lineage>
        <taxon>Bacteria</taxon>
        <taxon>Bacillati</taxon>
        <taxon>Bacillota</taxon>
        <taxon>Clostridia</taxon>
        <taxon>Candidatus Fimenecus</taxon>
    </lineage>
</organism>
<evidence type="ECO:0000313" key="3">
    <source>
        <dbReference type="Proteomes" id="UP000824071"/>
    </source>
</evidence>
<dbReference type="SUPFAM" id="SSF56219">
    <property type="entry name" value="DNase I-like"/>
    <property type="match status" value="1"/>
</dbReference>
<feature type="domain" description="Endonuclease/exonuclease/phosphatase" evidence="1">
    <location>
        <begin position="54"/>
        <end position="292"/>
    </location>
</feature>
<reference evidence="2" key="1">
    <citation type="submission" date="2020-10" db="EMBL/GenBank/DDBJ databases">
        <authorList>
            <person name="Gilroy R."/>
        </authorList>
    </citation>
    <scope>NUCLEOTIDE SEQUENCE</scope>
    <source>
        <strain evidence="2">ChiGjej1B1-19959</strain>
    </source>
</reference>
<sequence>MKLWKRIGLGAGGAVLAGLLAFGASFVWYYPHYRQQKAAAAVPAETGAGEVRVMSCNLRCLNPLDFGKKNWFYRADLLLDGVADAAPDVIGFQEATKWQYAYLRDTLPEYKSVITYRDNAVNSEGCPVFYRADRYTLLDEGSFWLSETPGEMSKDWDAACYRICSYVVLEEKASGAQFAVFNTHLDHVSDLARINGIHVVLDKMHEIGDLPAVLMGDMNATESSDTYKSATESFLDAKYQTQNADTGATYQNWGEALQNDCIDYIFTSKTGFTVEAFRVVRYVPDGVYTSDHFPVLAQLRLTEANTDA</sequence>
<dbReference type="InterPro" id="IPR036691">
    <property type="entry name" value="Endo/exonu/phosph_ase_sf"/>
</dbReference>
<dbReference type="GO" id="GO:0004519">
    <property type="term" value="F:endonuclease activity"/>
    <property type="evidence" value="ECO:0007669"/>
    <property type="project" value="UniProtKB-KW"/>
</dbReference>
<dbReference type="InterPro" id="IPR050410">
    <property type="entry name" value="CCR4/nocturin_mRNA_transcr"/>
</dbReference>
<gene>
    <name evidence="2" type="ORF">IAC53_03140</name>
</gene>
<proteinExistence type="predicted"/>
<dbReference type="InterPro" id="IPR005135">
    <property type="entry name" value="Endo/exonuclease/phosphatase"/>
</dbReference>
<keyword evidence="2" id="KW-0378">Hydrolase</keyword>
<dbReference type="PANTHER" id="PTHR12121">
    <property type="entry name" value="CARBON CATABOLITE REPRESSOR PROTEIN 4"/>
    <property type="match status" value="1"/>
</dbReference>
<dbReference type="Pfam" id="PF03372">
    <property type="entry name" value="Exo_endo_phos"/>
    <property type="match status" value="1"/>
</dbReference>
<dbReference type="CDD" id="cd09083">
    <property type="entry name" value="EEP-1"/>
    <property type="match status" value="1"/>
</dbReference>
<accession>A0A9D1IF02</accession>
<keyword evidence="2" id="KW-0255">Endonuclease</keyword>
<dbReference type="Proteomes" id="UP000824071">
    <property type="component" value="Unassembled WGS sequence"/>
</dbReference>
<dbReference type="PANTHER" id="PTHR12121:SF36">
    <property type="entry name" value="ENDONUCLEASE_EXONUCLEASE_PHOSPHATASE DOMAIN-CONTAINING PROTEIN"/>
    <property type="match status" value="1"/>
</dbReference>
<dbReference type="GO" id="GO:0000175">
    <property type="term" value="F:3'-5'-RNA exonuclease activity"/>
    <property type="evidence" value="ECO:0007669"/>
    <property type="project" value="TreeGrafter"/>
</dbReference>
<dbReference type="Gene3D" id="3.60.10.10">
    <property type="entry name" value="Endonuclease/exonuclease/phosphatase"/>
    <property type="match status" value="1"/>
</dbReference>
<dbReference type="AlphaFoldDB" id="A0A9D1IF02"/>
<keyword evidence="2" id="KW-0540">Nuclease</keyword>
<evidence type="ECO:0000313" key="2">
    <source>
        <dbReference type="EMBL" id="HIU35586.1"/>
    </source>
</evidence>